<accession>A0A0C9TYP1</accession>
<gene>
    <name evidence="1" type="ORF">M422DRAFT_180643</name>
</gene>
<dbReference type="AlphaFoldDB" id="A0A0C9TYP1"/>
<name>A0A0C9TYP1_SPHS4</name>
<keyword evidence="2" id="KW-1185">Reference proteome</keyword>
<feature type="non-terminal residue" evidence="1">
    <location>
        <position position="277"/>
    </location>
</feature>
<dbReference type="HOGENOM" id="CLU_083074_0_0_1"/>
<evidence type="ECO:0000313" key="2">
    <source>
        <dbReference type="Proteomes" id="UP000054279"/>
    </source>
</evidence>
<reference evidence="1 2" key="1">
    <citation type="submission" date="2014-06" db="EMBL/GenBank/DDBJ databases">
        <title>Evolutionary Origins and Diversification of the Mycorrhizal Mutualists.</title>
        <authorList>
            <consortium name="DOE Joint Genome Institute"/>
            <consortium name="Mycorrhizal Genomics Consortium"/>
            <person name="Kohler A."/>
            <person name="Kuo A."/>
            <person name="Nagy L.G."/>
            <person name="Floudas D."/>
            <person name="Copeland A."/>
            <person name="Barry K.W."/>
            <person name="Cichocki N."/>
            <person name="Veneault-Fourrey C."/>
            <person name="LaButti K."/>
            <person name="Lindquist E.A."/>
            <person name="Lipzen A."/>
            <person name="Lundell T."/>
            <person name="Morin E."/>
            <person name="Murat C."/>
            <person name="Riley R."/>
            <person name="Ohm R."/>
            <person name="Sun H."/>
            <person name="Tunlid A."/>
            <person name="Henrissat B."/>
            <person name="Grigoriev I.V."/>
            <person name="Hibbett D.S."/>
            <person name="Martin F."/>
        </authorList>
    </citation>
    <scope>NUCLEOTIDE SEQUENCE [LARGE SCALE GENOMIC DNA]</scope>
    <source>
        <strain evidence="1 2">SS14</strain>
    </source>
</reference>
<evidence type="ECO:0000313" key="1">
    <source>
        <dbReference type="EMBL" id="KIJ35588.1"/>
    </source>
</evidence>
<dbReference type="Proteomes" id="UP000054279">
    <property type="component" value="Unassembled WGS sequence"/>
</dbReference>
<protein>
    <submittedName>
        <fullName evidence="1">Uncharacterized protein</fullName>
    </submittedName>
</protein>
<dbReference type="OrthoDB" id="4230923at2759"/>
<proteinExistence type="predicted"/>
<organism evidence="1 2">
    <name type="scientific">Sphaerobolus stellatus (strain SS14)</name>
    <dbReference type="NCBI Taxonomy" id="990650"/>
    <lineage>
        <taxon>Eukaryota</taxon>
        <taxon>Fungi</taxon>
        <taxon>Dikarya</taxon>
        <taxon>Basidiomycota</taxon>
        <taxon>Agaricomycotina</taxon>
        <taxon>Agaricomycetes</taxon>
        <taxon>Phallomycetidae</taxon>
        <taxon>Geastrales</taxon>
        <taxon>Sphaerobolaceae</taxon>
        <taxon>Sphaerobolus</taxon>
    </lineage>
</organism>
<sequence>MLAKENTKARQILVDEKVAEGGIATLATLTPAELVEKANLALTDVSHRLAKKVSAVTANRLRNGGIVYELDLSEAASLIQENEEVRNSFMSLYSSEASVKPRLYPVIVERVPLSFKPESNADIRNLEEGNGICTGEIERARWIKPPARREANQRAAHLIILLTNPRTANRIIRDGIRAHQTLLWCRKLLKEPSRCLKCHKIGTGHFASQCPEDEEKCGTCGSNHRTRGCPVNDREGRYCINCKMRGHAAWDRGCPIFITQYDKLASKVPDNQYRYFP</sequence>
<dbReference type="EMBL" id="KN837187">
    <property type="protein sequence ID" value="KIJ35588.1"/>
    <property type="molecule type" value="Genomic_DNA"/>
</dbReference>